<dbReference type="AlphaFoldDB" id="A0A6L9EBW4"/>
<comment type="caution">
    <text evidence="2">The sequence shown here is derived from an EMBL/GenBank/DDBJ whole genome shotgun (WGS) entry which is preliminary data.</text>
</comment>
<name>A0A6L9EBW4_9FLAO</name>
<dbReference type="InterPro" id="IPR010496">
    <property type="entry name" value="AL/BT2_dom"/>
</dbReference>
<accession>A0A6L9EBW4</accession>
<dbReference type="Proteomes" id="UP000475249">
    <property type="component" value="Unassembled WGS sequence"/>
</dbReference>
<evidence type="ECO:0000313" key="3">
    <source>
        <dbReference type="Proteomes" id="UP000475249"/>
    </source>
</evidence>
<evidence type="ECO:0000259" key="1">
    <source>
        <dbReference type="Pfam" id="PF06439"/>
    </source>
</evidence>
<dbReference type="EMBL" id="WXYO01000004">
    <property type="protein sequence ID" value="NAS12200.1"/>
    <property type="molecule type" value="Genomic_DNA"/>
</dbReference>
<dbReference type="RefSeq" id="WP_161435245.1">
    <property type="nucleotide sequence ID" value="NZ_WXYO01000004.1"/>
</dbReference>
<gene>
    <name evidence="2" type="ORF">GTQ38_09320</name>
</gene>
<organism evidence="2 3">
    <name type="scientific">Poritiphilus flavus</name>
    <dbReference type="NCBI Taxonomy" id="2697053"/>
    <lineage>
        <taxon>Bacteria</taxon>
        <taxon>Pseudomonadati</taxon>
        <taxon>Bacteroidota</taxon>
        <taxon>Flavobacteriia</taxon>
        <taxon>Flavobacteriales</taxon>
        <taxon>Flavobacteriaceae</taxon>
        <taxon>Poritiphilus</taxon>
    </lineage>
</organism>
<proteinExistence type="predicted"/>
<keyword evidence="3" id="KW-1185">Reference proteome</keyword>
<dbReference type="GO" id="GO:0016787">
    <property type="term" value="F:hydrolase activity"/>
    <property type="evidence" value="ECO:0007669"/>
    <property type="project" value="InterPro"/>
</dbReference>
<dbReference type="Pfam" id="PF06439">
    <property type="entry name" value="3keto-disac_hyd"/>
    <property type="match status" value="1"/>
</dbReference>
<reference evidence="2 3" key="1">
    <citation type="submission" date="2020-01" db="EMBL/GenBank/DDBJ databases">
        <title>Bacteria diversity of Porities sp.</title>
        <authorList>
            <person name="Wang G."/>
        </authorList>
    </citation>
    <scope>NUCLEOTIDE SEQUENCE [LARGE SCALE GENOMIC DNA]</scope>
    <source>
        <strain evidence="2 3">R33</strain>
    </source>
</reference>
<protein>
    <submittedName>
        <fullName evidence="2">DUF1080 domain-containing protein</fullName>
    </submittedName>
</protein>
<dbReference type="Gene3D" id="2.60.120.560">
    <property type="entry name" value="Exo-inulinase, domain 1"/>
    <property type="match status" value="1"/>
</dbReference>
<evidence type="ECO:0000313" key="2">
    <source>
        <dbReference type="EMBL" id="NAS12200.1"/>
    </source>
</evidence>
<feature type="domain" description="3-keto-alpha-glucoside-1,2-lyase/3-keto-2-hydroxy-glucal hydratase" evidence="1">
    <location>
        <begin position="27"/>
        <end position="238"/>
    </location>
</feature>
<dbReference type="PROSITE" id="PS51257">
    <property type="entry name" value="PROKAR_LIPOPROTEIN"/>
    <property type="match status" value="1"/>
</dbReference>
<sequence length="242" mass="27430">MIKKFAYPILLLCLSMLFISCGKSDKIMLFDGESFEGWEGSKTVFRIENEAIVGGSLKKPNDESYYLCTKQKYENFELRLQAKFISADDKTNGGISFRASRVPNSNEVMGYQADIGYIDARAIALFSDFIPRDTTGIYPLWGSLVDECRPDTSRYPRPDIFPVRIFEVANKELIEETIDPDGWNEVYIKANGPDIEIKINGVATANFTERDNVPTTGCICLQVHSGDPFEVWYKNVELQQLD</sequence>